<proteinExistence type="predicted"/>
<dbReference type="EC" id="3.1.3.16" evidence="1"/>
<evidence type="ECO:0000256" key="13">
    <source>
        <dbReference type="ARBA" id="ARBA00056274"/>
    </source>
</evidence>
<evidence type="ECO:0000256" key="6">
    <source>
        <dbReference type="ARBA" id="ARBA00022777"/>
    </source>
</evidence>
<dbReference type="InterPro" id="IPR052016">
    <property type="entry name" value="Bact_Sigma-Reg"/>
</dbReference>
<feature type="domain" description="PAS" evidence="17">
    <location>
        <begin position="30"/>
        <end position="92"/>
    </location>
</feature>
<evidence type="ECO:0000256" key="14">
    <source>
        <dbReference type="ARBA" id="ARBA00075117"/>
    </source>
</evidence>
<dbReference type="Gene3D" id="3.30.450.40">
    <property type="match status" value="1"/>
</dbReference>
<dbReference type="SUPFAM" id="SSF55781">
    <property type="entry name" value="GAF domain-like"/>
    <property type="match status" value="1"/>
</dbReference>
<feature type="region of interest" description="Disordered" evidence="16">
    <location>
        <begin position="262"/>
        <end position="283"/>
    </location>
</feature>
<dbReference type="InterPro" id="IPR003594">
    <property type="entry name" value="HATPase_dom"/>
</dbReference>
<comment type="catalytic activity">
    <reaction evidence="12">
        <text>O-phospho-L-seryl-[protein] + H2O = L-seryl-[protein] + phosphate</text>
        <dbReference type="Rhea" id="RHEA:20629"/>
        <dbReference type="Rhea" id="RHEA-COMP:9863"/>
        <dbReference type="Rhea" id="RHEA-COMP:11604"/>
        <dbReference type="ChEBI" id="CHEBI:15377"/>
        <dbReference type="ChEBI" id="CHEBI:29999"/>
        <dbReference type="ChEBI" id="CHEBI:43474"/>
        <dbReference type="ChEBI" id="CHEBI:83421"/>
        <dbReference type="EC" id="3.1.3.16"/>
    </reaction>
</comment>
<gene>
    <name evidence="18" type="ORF">J4573_09370</name>
</gene>
<dbReference type="GO" id="GO:0006355">
    <property type="term" value="P:regulation of DNA-templated transcription"/>
    <property type="evidence" value="ECO:0007669"/>
    <property type="project" value="InterPro"/>
</dbReference>
<evidence type="ECO:0000256" key="9">
    <source>
        <dbReference type="ARBA" id="ARBA00022842"/>
    </source>
</evidence>
<dbReference type="SUPFAM" id="SSF55874">
    <property type="entry name" value="ATPase domain of HSP90 chaperone/DNA topoisomerase II/histidine kinase"/>
    <property type="match status" value="1"/>
</dbReference>
<dbReference type="InterPro" id="IPR036457">
    <property type="entry name" value="PPM-type-like_dom_sf"/>
</dbReference>
<keyword evidence="7" id="KW-0378">Hydrolase</keyword>
<dbReference type="InterPro" id="IPR013767">
    <property type="entry name" value="PAS_fold"/>
</dbReference>
<evidence type="ECO:0000256" key="12">
    <source>
        <dbReference type="ARBA" id="ARBA00047761"/>
    </source>
</evidence>
<protein>
    <recommendedName>
        <fullName evidence="1">protein-serine/threonine phosphatase</fullName>
        <ecNumber evidence="1">3.1.3.16</ecNumber>
    </recommendedName>
    <alternativeName>
        <fullName evidence="15">Protein-serine/threonine phosphatase</fullName>
    </alternativeName>
    <alternativeName>
        <fullName evidence="14">Serine/threonine-protein kinase</fullName>
    </alternativeName>
</protein>
<dbReference type="Pfam" id="PF13581">
    <property type="entry name" value="HATPase_c_2"/>
    <property type="match status" value="1"/>
</dbReference>
<keyword evidence="11" id="KW-0464">Manganese</keyword>
<evidence type="ECO:0000256" key="7">
    <source>
        <dbReference type="ARBA" id="ARBA00022801"/>
    </source>
</evidence>
<dbReference type="GO" id="GO:0005524">
    <property type="term" value="F:ATP binding"/>
    <property type="evidence" value="ECO:0007669"/>
    <property type="project" value="UniProtKB-KW"/>
</dbReference>
<dbReference type="FunFam" id="3.30.450.40:FF:000035">
    <property type="entry name" value="PAS sensor protein"/>
    <property type="match status" value="1"/>
</dbReference>
<dbReference type="InterPro" id="IPR001932">
    <property type="entry name" value="PPM-type_phosphatase-like_dom"/>
</dbReference>
<dbReference type="CDD" id="cd16936">
    <property type="entry name" value="HATPase_RsbW-like"/>
    <property type="match status" value="1"/>
</dbReference>
<dbReference type="Pfam" id="PF07228">
    <property type="entry name" value="SpoIIE"/>
    <property type="match status" value="1"/>
</dbReference>
<dbReference type="PANTHER" id="PTHR43156">
    <property type="entry name" value="STAGE II SPORULATION PROTEIN E-RELATED"/>
    <property type="match status" value="1"/>
</dbReference>
<evidence type="ECO:0000256" key="1">
    <source>
        <dbReference type="ARBA" id="ARBA00013081"/>
    </source>
</evidence>
<evidence type="ECO:0000313" key="18">
    <source>
        <dbReference type="EMBL" id="MBO2447293.1"/>
    </source>
</evidence>
<evidence type="ECO:0000256" key="3">
    <source>
        <dbReference type="ARBA" id="ARBA00022679"/>
    </source>
</evidence>
<dbReference type="FunFam" id="3.60.40.10:FF:000005">
    <property type="entry name" value="Serine/threonine protein phosphatase"/>
    <property type="match status" value="1"/>
</dbReference>
<dbReference type="SMART" id="SM00331">
    <property type="entry name" value="PP2C_SIG"/>
    <property type="match status" value="1"/>
</dbReference>
<evidence type="ECO:0000256" key="15">
    <source>
        <dbReference type="ARBA" id="ARBA00081350"/>
    </source>
</evidence>
<dbReference type="GO" id="GO:0046872">
    <property type="term" value="F:metal ion binding"/>
    <property type="evidence" value="ECO:0007669"/>
    <property type="project" value="UniProtKB-KW"/>
</dbReference>
<dbReference type="InterPro" id="IPR029016">
    <property type="entry name" value="GAF-like_dom_sf"/>
</dbReference>
<keyword evidence="8" id="KW-0067">ATP-binding</keyword>
<dbReference type="InterPro" id="IPR000014">
    <property type="entry name" value="PAS"/>
</dbReference>
<dbReference type="Gene3D" id="3.30.450.20">
    <property type="entry name" value="PAS domain"/>
    <property type="match status" value="1"/>
</dbReference>
<evidence type="ECO:0000256" key="8">
    <source>
        <dbReference type="ARBA" id="ARBA00022840"/>
    </source>
</evidence>
<dbReference type="Pfam" id="PF00989">
    <property type="entry name" value="PAS"/>
    <property type="match status" value="1"/>
</dbReference>
<comment type="caution">
    <text evidence="18">The sequence shown here is derived from an EMBL/GenBank/DDBJ whole genome shotgun (WGS) entry which is preliminary data.</text>
</comment>
<keyword evidence="10" id="KW-0904">Protein phosphatase</keyword>
<evidence type="ECO:0000256" key="10">
    <source>
        <dbReference type="ARBA" id="ARBA00022912"/>
    </source>
</evidence>
<keyword evidence="6" id="KW-0418">Kinase</keyword>
<keyword evidence="2" id="KW-0597">Phosphoprotein</keyword>
<evidence type="ECO:0000256" key="11">
    <source>
        <dbReference type="ARBA" id="ARBA00023211"/>
    </source>
</evidence>
<evidence type="ECO:0000256" key="2">
    <source>
        <dbReference type="ARBA" id="ARBA00022553"/>
    </source>
</evidence>
<keyword evidence="5" id="KW-0547">Nucleotide-binding</keyword>
<dbReference type="SUPFAM" id="SSF81606">
    <property type="entry name" value="PP2C-like"/>
    <property type="match status" value="1"/>
</dbReference>
<name>A0A939T2Y1_9ACTN</name>
<reference evidence="18" key="1">
    <citation type="submission" date="2021-03" db="EMBL/GenBank/DDBJ databases">
        <authorList>
            <person name="Kanchanasin P."/>
            <person name="Saeng-In P."/>
            <person name="Phongsopitanun W."/>
            <person name="Yuki M."/>
            <person name="Kudo T."/>
            <person name="Ohkuma M."/>
            <person name="Tanasupawat S."/>
        </authorList>
    </citation>
    <scope>NUCLEOTIDE SEQUENCE</scope>
    <source>
        <strain evidence="18">GKU 128</strain>
    </source>
</reference>
<dbReference type="SMART" id="SM00065">
    <property type="entry name" value="GAF"/>
    <property type="match status" value="1"/>
</dbReference>
<dbReference type="GO" id="GO:0004722">
    <property type="term" value="F:protein serine/threonine phosphatase activity"/>
    <property type="evidence" value="ECO:0007669"/>
    <property type="project" value="UniProtKB-EC"/>
</dbReference>
<dbReference type="Proteomes" id="UP000669179">
    <property type="component" value="Unassembled WGS sequence"/>
</dbReference>
<comment type="function">
    <text evidence="13">Primarily acts as an independent SigF regulator that is sensitive to the osmosensory signal, mediating the cross talk of PknD with the SigF regulon. Possesses both phosphatase and kinase activities. The kinase domain functions as a classic anti-sigma factor-like kinase to phosphorylate the anti-anti-sigma factor domain at the canonical regulatory site, and the phosphatase domain antagonizes this activity.</text>
</comment>
<keyword evidence="3" id="KW-0808">Transferase</keyword>
<organism evidence="18 19">
    <name type="scientific">Actinomadura barringtoniae</name>
    <dbReference type="NCBI Taxonomy" id="1427535"/>
    <lineage>
        <taxon>Bacteria</taxon>
        <taxon>Bacillati</taxon>
        <taxon>Actinomycetota</taxon>
        <taxon>Actinomycetes</taxon>
        <taxon>Streptosporangiales</taxon>
        <taxon>Thermomonosporaceae</taxon>
        <taxon>Actinomadura</taxon>
    </lineage>
</organism>
<keyword evidence="9" id="KW-0460">Magnesium</keyword>
<sequence length="839" mass="91314">MVIARGQPTVPAVQQAAGARDAETRAARDAEARAPRLLEQHLLGVARMAVIALNGHGRVSHWSNAAGELFGVDQEHAVGRSLTTLLRLPQEHRGAFVPEAFAAVWCGACFVSRVDDGELTEVAWWVYPIERPPADADPGAAGIRVLAIATDLRRLRDEGPGLGMGDVLVVSPSKGSLPASTGVRLLRVEPALVPITEDDTARLGRRLAELLPLMGPVASEFVSERVLEMGYPAVNLSVTVRLPIVPYWGAMPRALRIRPRAAEADRRLRRSTPSSVPKPRPTKDLETMAVRERFTFLGEAGQQIGSSLDHFQASRALAEVLVPDLADFVAVDLLERVAAADWQPPAREIDGTTTMRRVAVVHDDEVGRWDDTVPEGEALVMPADTPFVEAMRTGRGVHVPRVSRERAEQICAPFTDRDLRPLITGRALLVMPLIARGQVLGTFKLLRKPDRPAFDELELALVEELARRAALCIDNARLYRREVQMVQELQRTMLPDDPPKVAGARVCFRYRPAGQAAQVGGDWFDAIPLPGCRLGIVVGDVMGHGITSAAIMGQLRTAVRTLATQDLRPDQLLRQLDTLARRLGEDYLATCLYVVYDPVARRCQFANAGHLPPVLVSPFGDTSVLAVPSGVPIGVGDEPFETVEAVVEDGSQLVLFTDGLLERRGRSLEDGYDELRAQLTGATRSLDRTCDLLLDGLGADDPADDVALIAVGLDGIPKEEVAVWDLEAEPSMVSRARSQVAERLADWGLEELSDNVQLLVSELVTNALVHGAGSISMRLIRGNALLCEVADDGHELPYLCHADATDESGRGLQLVSFLAERWGTHRTETGKVVWFEHPL</sequence>
<dbReference type="InterPro" id="IPR003018">
    <property type="entry name" value="GAF"/>
</dbReference>
<dbReference type="PANTHER" id="PTHR43156:SF2">
    <property type="entry name" value="STAGE II SPORULATION PROTEIN E"/>
    <property type="match status" value="1"/>
</dbReference>
<dbReference type="InterPro" id="IPR035965">
    <property type="entry name" value="PAS-like_dom_sf"/>
</dbReference>
<keyword evidence="4" id="KW-0479">Metal-binding</keyword>
<dbReference type="PROSITE" id="PS50112">
    <property type="entry name" value="PAS"/>
    <property type="match status" value="1"/>
</dbReference>
<dbReference type="Pfam" id="PF01590">
    <property type="entry name" value="GAF"/>
    <property type="match status" value="1"/>
</dbReference>
<dbReference type="GO" id="GO:0016301">
    <property type="term" value="F:kinase activity"/>
    <property type="evidence" value="ECO:0007669"/>
    <property type="project" value="UniProtKB-KW"/>
</dbReference>
<dbReference type="SUPFAM" id="SSF55785">
    <property type="entry name" value="PYP-like sensor domain (PAS domain)"/>
    <property type="match status" value="1"/>
</dbReference>
<dbReference type="EMBL" id="JAGEOJ010000003">
    <property type="protein sequence ID" value="MBO2447293.1"/>
    <property type="molecule type" value="Genomic_DNA"/>
</dbReference>
<dbReference type="CDD" id="cd00130">
    <property type="entry name" value="PAS"/>
    <property type="match status" value="1"/>
</dbReference>
<dbReference type="Gene3D" id="3.30.565.10">
    <property type="entry name" value="Histidine kinase-like ATPase, C-terminal domain"/>
    <property type="match status" value="1"/>
</dbReference>
<dbReference type="FunFam" id="3.30.565.10:FF:000028">
    <property type="entry name" value="PAS sensor protein"/>
    <property type="match status" value="1"/>
</dbReference>
<dbReference type="AlphaFoldDB" id="A0A939T2Y1"/>
<evidence type="ECO:0000256" key="16">
    <source>
        <dbReference type="SAM" id="MobiDB-lite"/>
    </source>
</evidence>
<accession>A0A939T2Y1</accession>
<dbReference type="RefSeq" id="WP_208254880.1">
    <property type="nucleotide sequence ID" value="NZ_JAGEOJ010000003.1"/>
</dbReference>
<evidence type="ECO:0000259" key="17">
    <source>
        <dbReference type="PROSITE" id="PS50112"/>
    </source>
</evidence>
<dbReference type="Gene3D" id="3.60.40.10">
    <property type="entry name" value="PPM-type phosphatase domain"/>
    <property type="match status" value="1"/>
</dbReference>
<evidence type="ECO:0000256" key="5">
    <source>
        <dbReference type="ARBA" id="ARBA00022741"/>
    </source>
</evidence>
<keyword evidence="19" id="KW-1185">Reference proteome</keyword>
<evidence type="ECO:0000313" key="19">
    <source>
        <dbReference type="Proteomes" id="UP000669179"/>
    </source>
</evidence>
<evidence type="ECO:0000256" key="4">
    <source>
        <dbReference type="ARBA" id="ARBA00022723"/>
    </source>
</evidence>
<dbReference type="InterPro" id="IPR036890">
    <property type="entry name" value="HATPase_C_sf"/>
</dbReference>